<keyword evidence="3" id="KW-1185">Reference proteome</keyword>
<protein>
    <recommendedName>
        <fullName evidence="4">DUF4199 domain-containing protein</fullName>
    </recommendedName>
</protein>
<proteinExistence type="predicted"/>
<dbReference type="InterPro" id="IPR025250">
    <property type="entry name" value="DUF4199"/>
</dbReference>
<dbReference type="OrthoDB" id="1122768at2"/>
<dbReference type="EMBL" id="LKTS01000003">
    <property type="protein sequence ID" value="PKD20962.1"/>
    <property type="molecule type" value="Genomic_DNA"/>
</dbReference>
<evidence type="ECO:0008006" key="4">
    <source>
        <dbReference type="Google" id="ProtNLM"/>
    </source>
</evidence>
<feature type="transmembrane region" description="Helical" evidence="1">
    <location>
        <begin position="82"/>
        <end position="103"/>
    </location>
</feature>
<feature type="transmembrane region" description="Helical" evidence="1">
    <location>
        <begin position="17"/>
        <end position="38"/>
    </location>
</feature>
<dbReference type="STRING" id="447422.SAMN05660903_02671"/>
<dbReference type="RefSeq" id="WP_079713689.1">
    <property type="nucleotide sequence ID" value="NZ_FUZC01000010.1"/>
</dbReference>
<keyword evidence="1" id="KW-0812">Transmembrane</keyword>
<feature type="transmembrane region" description="Helical" evidence="1">
    <location>
        <begin position="148"/>
        <end position="169"/>
    </location>
</feature>
<organism evidence="2 3">
    <name type="scientific">Salegentibacter salinarum</name>
    <dbReference type="NCBI Taxonomy" id="447422"/>
    <lineage>
        <taxon>Bacteria</taxon>
        <taxon>Pseudomonadati</taxon>
        <taxon>Bacteroidota</taxon>
        <taxon>Flavobacteriia</taxon>
        <taxon>Flavobacteriales</taxon>
        <taxon>Flavobacteriaceae</taxon>
        <taxon>Salegentibacter</taxon>
    </lineage>
</organism>
<reference evidence="2 3" key="1">
    <citation type="submission" date="2015-10" db="EMBL/GenBank/DDBJ databases">
        <title>Draft genome sequence of Salegentibacter salinarum KCTC 12975.</title>
        <authorList>
            <person name="Lin W."/>
            <person name="Zheng Q."/>
        </authorList>
    </citation>
    <scope>NUCLEOTIDE SEQUENCE [LARGE SCALE GENOMIC DNA]</scope>
    <source>
        <strain evidence="2 3">KCTC 12975</strain>
    </source>
</reference>
<evidence type="ECO:0000313" key="2">
    <source>
        <dbReference type="EMBL" id="PKD20962.1"/>
    </source>
</evidence>
<accession>A0A2N0U1T0</accession>
<dbReference type="Proteomes" id="UP000232673">
    <property type="component" value="Unassembled WGS sequence"/>
</dbReference>
<dbReference type="AlphaFoldDB" id="A0A2N0U1T0"/>
<dbReference type="Pfam" id="PF13858">
    <property type="entry name" value="DUF4199"/>
    <property type="match status" value="1"/>
</dbReference>
<gene>
    <name evidence="2" type="ORF">APR41_13100</name>
</gene>
<keyword evidence="1" id="KW-0472">Membrane</keyword>
<feature type="transmembrane region" description="Helical" evidence="1">
    <location>
        <begin position="44"/>
        <end position="61"/>
    </location>
</feature>
<name>A0A2N0U1T0_9FLAO</name>
<evidence type="ECO:0000256" key="1">
    <source>
        <dbReference type="SAM" id="Phobius"/>
    </source>
</evidence>
<sequence>MENSTSKVSPGKFGANYGLVLGIILVLISIIMYVTGMALEGKQWPMYIFYFIFLVVIVLAIKGYKKNNNNFLSLSEALKTGVSAAVISGLIYLVYNILFNYVIEPNFAEDMIEVARDNMNEMGNLTDDQIEMSLQWIKWVSNPFLGGAIWLGFSAFFGLIYSLIAGLIMKNKNPQDV</sequence>
<comment type="caution">
    <text evidence="2">The sequence shown here is derived from an EMBL/GenBank/DDBJ whole genome shotgun (WGS) entry which is preliminary data.</text>
</comment>
<keyword evidence="1" id="KW-1133">Transmembrane helix</keyword>
<evidence type="ECO:0000313" key="3">
    <source>
        <dbReference type="Proteomes" id="UP000232673"/>
    </source>
</evidence>